<reference evidence="6" key="1">
    <citation type="submission" date="2019-12" db="EMBL/GenBank/DDBJ databases">
        <title>Genome sequence of Babesia ovis.</title>
        <authorList>
            <person name="Yamagishi J."/>
            <person name="Sevinc F."/>
            <person name="Xuan X."/>
        </authorList>
    </citation>
    <scope>NUCLEOTIDE SEQUENCE</scope>
    <source>
        <strain evidence="6">Selcuk</strain>
    </source>
</reference>
<dbReference type="EMBL" id="BLIY01000001">
    <property type="protein sequence ID" value="GFE52688.1"/>
    <property type="molecule type" value="Genomic_DNA"/>
</dbReference>
<keyword evidence="1" id="KW-0805">Transcription regulation</keyword>
<dbReference type="PROSITE" id="PS50943">
    <property type="entry name" value="HTH_CROC1"/>
    <property type="match status" value="1"/>
</dbReference>
<feature type="domain" description="HTH cro/C1-type" evidence="5">
    <location>
        <begin position="96"/>
        <end position="150"/>
    </location>
</feature>
<dbReference type="SMART" id="SM00530">
    <property type="entry name" value="HTH_XRE"/>
    <property type="match status" value="1"/>
</dbReference>
<proteinExistence type="predicted"/>
<dbReference type="GO" id="GO:0005634">
    <property type="term" value="C:nucleus"/>
    <property type="evidence" value="ECO:0007669"/>
    <property type="project" value="TreeGrafter"/>
</dbReference>
<evidence type="ECO:0000256" key="3">
    <source>
        <dbReference type="ARBA" id="ARBA00023163"/>
    </source>
</evidence>
<dbReference type="PANTHER" id="PTHR10245">
    <property type="entry name" value="ENDOTHELIAL DIFFERENTIATION-RELATED FACTOR 1 MULTIPROTEIN BRIDGING FACTOR 1"/>
    <property type="match status" value="1"/>
</dbReference>
<dbReference type="AlphaFoldDB" id="A0A9W5T7Q5"/>
<evidence type="ECO:0000256" key="4">
    <source>
        <dbReference type="SAM" id="MobiDB-lite"/>
    </source>
</evidence>
<organism evidence="6 7">
    <name type="scientific">Babesia ovis</name>
    <dbReference type="NCBI Taxonomy" id="5869"/>
    <lineage>
        <taxon>Eukaryota</taxon>
        <taxon>Sar</taxon>
        <taxon>Alveolata</taxon>
        <taxon>Apicomplexa</taxon>
        <taxon>Aconoidasida</taxon>
        <taxon>Piroplasmida</taxon>
        <taxon>Babesiidae</taxon>
        <taxon>Babesia</taxon>
    </lineage>
</organism>
<keyword evidence="2" id="KW-0238">DNA-binding</keyword>
<feature type="region of interest" description="Disordered" evidence="4">
    <location>
        <begin position="13"/>
        <end position="33"/>
    </location>
</feature>
<dbReference type="InterPro" id="IPR010982">
    <property type="entry name" value="Lambda_DNA-bd_dom_sf"/>
</dbReference>
<dbReference type="InterPro" id="IPR013729">
    <property type="entry name" value="MBF1_N"/>
</dbReference>
<dbReference type="OrthoDB" id="10253401at2759"/>
<dbReference type="PANTHER" id="PTHR10245:SF15">
    <property type="entry name" value="ENDOTHELIAL DIFFERENTIATION-RELATED FACTOR 1"/>
    <property type="match status" value="1"/>
</dbReference>
<evidence type="ECO:0000313" key="7">
    <source>
        <dbReference type="Proteomes" id="UP001057455"/>
    </source>
</evidence>
<name>A0A9W5T7Q5_BABOV</name>
<dbReference type="CDD" id="cd00093">
    <property type="entry name" value="HTH_XRE"/>
    <property type="match status" value="1"/>
</dbReference>
<dbReference type="Pfam" id="PF01381">
    <property type="entry name" value="HTH_3"/>
    <property type="match status" value="1"/>
</dbReference>
<dbReference type="GO" id="GO:0003677">
    <property type="term" value="F:DNA binding"/>
    <property type="evidence" value="ECO:0007669"/>
    <property type="project" value="UniProtKB-KW"/>
</dbReference>
<evidence type="ECO:0000256" key="2">
    <source>
        <dbReference type="ARBA" id="ARBA00023125"/>
    </source>
</evidence>
<accession>A0A9W5T7Q5</accession>
<evidence type="ECO:0000259" key="5">
    <source>
        <dbReference type="PROSITE" id="PS50943"/>
    </source>
</evidence>
<dbReference type="Gene3D" id="1.10.260.40">
    <property type="entry name" value="lambda repressor-like DNA-binding domains"/>
    <property type="match status" value="1"/>
</dbReference>
<dbReference type="Pfam" id="PF08523">
    <property type="entry name" value="MBF1"/>
    <property type="match status" value="1"/>
</dbReference>
<keyword evidence="7" id="KW-1185">Reference proteome</keyword>
<dbReference type="SUPFAM" id="SSF47413">
    <property type="entry name" value="lambda repressor-like DNA-binding domains"/>
    <property type="match status" value="1"/>
</dbReference>
<feature type="region of interest" description="Disordered" evidence="4">
    <location>
        <begin position="142"/>
        <end position="161"/>
    </location>
</feature>
<sequence length="161" mass="17971">MASHQDWTPVVWSKKDNCRGPQRKSAINDARRAGDEITTEKKCKSIMFMPSDHLCLVLGGQNRSTKAYLPANAAKIDNETEDFRIERVEFHFRQALQKARLAKGLTQQALARLINEPEATVKEYENGSAIPNGNILQKLSRALGTQLPSAKAPKQKKAGDR</sequence>
<gene>
    <name evidence="6" type="ORF">BaOVIS_000920</name>
</gene>
<dbReference type="Proteomes" id="UP001057455">
    <property type="component" value="Unassembled WGS sequence"/>
</dbReference>
<dbReference type="InterPro" id="IPR001387">
    <property type="entry name" value="Cro/C1-type_HTH"/>
</dbReference>
<evidence type="ECO:0000313" key="6">
    <source>
        <dbReference type="EMBL" id="GFE52688.1"/>
    </source>
</evidence>
<keyword evidence="3" id="KW-0804">Transcription</keyword>
<evidence type="ECO:0000256" key="1">
    <source>
        <dbReference type="ARBA" id="ARBA00023015"/>
    </source>
</evidence>
<comment type="caution">
    <text evidence="6">The sequence shown here is derived from an EMBL/GenBank/DDBJ whole genome shotgun (WGS) entry which is preliminary data.</text>
</comment>
<protein>
    <submittedName>
        <fullName evidence="6">Multi bridging factor</fullName>
    </submittedName>
</protein>